<accession>A0A6P4AIP1</accession>
<dbReference type="PANTHER" id="PTHR36715:SF1">
    <property type="entry name" value="PROTEIN, PUTATIVE-RELATED"/>
    <property type="match status" value="1"/>
</dbReference>
<dbReference type="RefSeq" id="XP_015895631.4">
    <property type="nucleotide sequence ID" value="XM_016040145.4"/>
</dbReference>
<name>A0A6P4AIP1_ZIZJJ</name>
<dbReference type="AlphaFoldDB" id="A0A6P4AIP1"/>
<dbReference type="GeneID" id="107429456"/>
<keyword evidence="1" id="KW-1185">Reference proteome</keyword>
<sequence length="356" mass="38973">MEIPVINRIGNFESGITTLQNPSFLSQIISLSHIEKVSEAYSFWKWGALIIAVVASFGTIVSRIKILAIRLQHRYYTAVASEHSLLRNLVDDDEYSSESDYDAGDDDDAVSWSSASSISEFDDDEAASTSDVDSHWRTVEENFHVKGSGHYVDDHWQNRNLRLRRRRSFTENRFSWSDFASGKSVVKLWDSLGLGLDIDGTSGNVVSMYDMDKEQKIGTIFGGTPATATSSPASLLSAGTNSSGNVSFGLWDTRDGCRIPAIFAEWGPHLGKIVGIASDGAEKVYVSDDVTGGFTVGDLRNVSLPIKSLTASEVEKTWWDTDAVLVSNECFDDSATVTGRGSAVTRCCDAVRSYLL</sequence>
<dbReference type="PANTHER" id="PTHR36715">
    <property type="entry name" value="BNAANNG41370D PROTEIN"/>
    <property type="match status" value="1"/>
</dbReference>
<evidence type="ECO:0000313" key="1">
    <source>
        <dbReference type="Proteomes" id="UP001652623"/>
    </source>
</evidence>
<reference evidence="2" key="1">
    <citation type="submission" date="2025-08" db="UniProtKB">
        <authorList>
            <consortium name="RefSeq"/>
        </authorList>
    </citation>
    <scope>IDENTIFICATION</scope>
    <source>
        <tissue evidence="2">Seedling</tissue>
    </source>
</reference>
<gene>
    <name evidence="2" type="primary">LOC107429456</name>
</gene>
<protein>
    <submittedName>
        <fullName evidence="2">Uncharacterized protein LOC107429456</fullName>
    </submittedName>
</protein>
<dbReference type="FunCoup" id="A0A6P4AIP1">
    <property type="interactions" value="202"/>
</dbReference>
<organism evidence="1 2">
    <name type="scientific">Ziziphus jujuba</name>
    <name type="common">Chinese jujube</name>
    <name type="synonym">Ziziphus sativa</name>
    <dbReference type="NCBI Taxonomy" id="326968"/>
    <lineage>
        <taxon>Eukaryota</taxon>
        <taxon>Viridiplantae</taxon>
        <taxon>Streptophyta</taxon>
        <taxon>Embryophyta</taxon>
        <taxon>Tracheophyta</taxon>
        <taxon>Spermatophyta</taxon>
        <taxon>Magnoliopsida</taxon>
        <taxon>eudicotyledons</taxon>
        <taxon>Gunneridae</taxon>
        <taxon>Pentapetalae</taxon>
        <taxon>rosids</taxon>
        <taxon>fabids</taxon>
        <taxon>Rosales</taxon>
        <taxon>Rhamnaceae</taxon>
        <taxon>Paliureae</taxon>
        <taxon>Ziziphus</taxon>
    </lineage>
</organism>
<evidence type="ECO:0000313" key="2">
    <source>
        <dbReference type="RefSeq" id="XP_015895631.4"/>
    </source>
</evidence>
<dbReference type="Proteomes" id="UP001652623">
    <property type="component" value="Chromosome 12"/>
</dbReference>
<proteinExistence type="predicted"/>
<dbReference type="InParanoid" id="A0A6P4AIP1"/>
<dbReference type="KEGG" id="zju:107429456"/>